<keyword evidence="1" id="KW-0547">Nucleotide-binding</keyword>
<evidence type="ECO:0000313" key="5">
    <source>
        <dbReference type="Proteomes" id="UP000193083"/>
    </source>
</evidence>
<evidence type="ECO:0000256" key="1">
    <source>
        <dbReference type="ARBA" id="ARBA00022741"/>
    </source>
</evidence>
<proteinExistence type="predicted"/>
<protein>
    <submittedName>
        <fullName evidence="4">Putative ABC transport system ATP-binding protein</fullName>
    </submittedName>
</protein>
<keyword evidence="2 4" id="KW-0067">ATP-binding</keyword>
<evidence type="ECO:0000256" key="2">
    <source>
        <dbReference type="ARBA" id="ARBA00022840"/>
    </source>
</evidence>
<dbReference type="GO" id="GO:0005886">
    <property type="term" value="C:plasma membrane"/>
    <property type="evidence" value="ECO:0007669"/>
    <property type="project" value="TreeGrafter"/>
</dbReference>
<dbReference type="Gene3D" id="3.40.50.300">
    <property type="entry name" value="P-loop containing nucleotide triphosphate hydrolases"/>
    <property type="match status" value="1"/>
</dbReference>
<dbReference type="Proteomes" id="UP000193083">
    <property type="component" value="Unassembled WGS sequence"/>
</dbReference>
<dbReference type="RefSeq" id="WP_085466814.1">
    <property type="nucleotide sequence ID" value="NZ_FXBL01000004.1"/>
</dbReference>
<dbReference type="InterPro" id="IPR003593">
    <property type="entry name" value="AAA+_ATPase"/>
</dbReference>
<evidence type="ECO:0000313" key="4">
    <source>
        <dbReference type="EMBL" id="SMH54778.1"/>
    </source>
</evidence>
<dbReference type="OrthoDB" id="9787227at2"/>
<organism evidence="4 5">
    <name type="scientific">Mesorhizobium australicum</name>
    <dbReference type="NCBI Taxonomy" id="536018"/>
    <lineage>
        <taxon>Bacteria</taxon>
        <taxon>Pseudomonadati</taxon>
        <taxon>Pseudomonadota</taxon>
        <taxon>Alphaproteobacteria</taxon>
        <taxon>Hyphomicrobiales</taxon>
        <taxon>Phyllobacteriaceae</taxon>
        <taxon>Mesorhizobium</taxon>
    </lineage>
</organism>
<dbReference type="PROSITE" id="PS50893">
    <property type="entry name" value="ABC_TRANSPORTER_2"/>
    <property type="match status" value="1"/>
</dbReference>
<accession>A0A1X7PTB2</accession>
<dbReference type="EMBL" id="FXBL01000004">
    <property type="protein sequence ID" value="SMH54778.1"/>
    <property type="molecule type" value="Genomic_DNA"/>
</dbReference>
<keyword evidence="5" id="KW-1185">Reference proteome</keyword>
<dbReference type="InterPro" id="IPR015854">
    <property type="entry name" value="ABC_transpr_LolD-like"/>
</dbReference>
<name>A0A1X7PTB2_9HYPH</name>
<dbReference type="GO" id="GO:0022857">
    <property type="term" value="F:transmembrane transporter activity"/>
    <property type="evidence" value="ECO:0007669"/>
    <property type="project" value="TreeGrafter"/>
</dbReference>
<dbReference type="InterPro" id="IPR027417">
    <property type="entry name" value="P-loop_NTPase"/>
</dbReference>
<feature type="domain" description="ABC transporter" evidence="3">
    <location>
        <begin position="10"/>
        <end position="240"/>
    </location>
</feature>
<dbReference type="SUPFAM" id="SSF52540">
    <property type="entry name" value="P-loop containing nucleoside triphosphate hydrolases"/>
    <property type="match status" value="1"/>
</dbReference>
<dbReference type="InterPro" id="IPR003439">
    <property type="entry name" value="ABC_transporter-like_ATP-bd"/>
</dbReference>
<dbReference type="PANTHER" id="PTHR24220:SF611">
    <property type="entry name" value="ATP-BINDING COMPONENT OF ABC TRANSPORTER-RELATED"/>
    <property type="match status" value="1"/>
</dbReference>
<sequence length="240" mass="25933">MIGEAATDAVRLRGVEYKWTARDEFSFSIDQFEVARGERLLLLGASGSGKSTLLGLLTGLVSPHSGSLEVLGTRLDRLSGGARDQFRAEHFGIIFQMFNLLPYGAVIDNVMLPLSFAPERRARATAAGGTQSEAWRLLSALGLPADIGQKKAAALSVGQQQRVATARALIGSPEIVVADEPTSALDEDRQQDFLELLFGQIEATQATLIMVSHDRRLAQHFTRVIQLDDILTTSKSGARA</sequence>
<dbReference type="SMART" id="SM00382">
    <property type="entry name" value="AAA"/>
    <property type="match status" value="1"/>
</dbReference>
<dbReference type="Pfam" id="PF00005">
    <property type="entry name" value="ABC_tran"/>
    <property type="match status" value="1"/>
</dbReference>
<gene>
    <name evidence="4" type="ORF">SAMN02982922_5190</name>
</gene>
<dbReference type="PANTHER" id="PTHR24220">
    <property type="entry name" value="IMPORT ATP-BINDING PROTEIN"/>
    <property type="match status" value="1"/>
</dbReference>
<evidence type="ECO:0000259" key="3">
    <source>
        <dbReference type="PROSITE" id="PS50893"/>
    </source>
</evidence>
<dbReference type="AlphaFoldDB" id="A0A1X7PTB2"/>
<reference evidence="4 5" key="1">
    <citation type="submission" date="2017-04" db="EMBL/GenBank/DDBJ databases">
        <authorList>
            <person name="Afonso C.L."/>
            <person name="Miller P.J."/>
            <person name="Scott M.A."/>
            <person name="Spackman E."/>
            <person name="Goraichik I."/>
            <person name="Dimitrov K.M."/>
            <person name="Suarez D.L."/>
            <person name="Swayne D.E."/>
        </authorList>
    </citation>
    <scope>NUCLEOTIDE SEQUENCE [LARGE SCALE GENOMIC DNA]</scope>
    <source>
        <strain evidence="4 5">B5P</strain>
    </source>
</reference>
<dbReference type="GO" id="GO:0016887">
    <property type="term" value="F:ATP hydrolysis activity"/>
    <property type="evidence" value="ECO:0007669"/>
    <property type="project" value="InterPro"/>
</dbReference>
<dbReference type="GO" id="GO:0005524">
    <property type="term" value="F:ATP binding"/>
    <property type="evidence" value="ECO:0007669"/>
    <property type="project" value="UniProtKB-KW"/>
</dbReference>